<dbReference type="AlphaFoldDB" id="A0A2Z7D1D8"/>
<proteinExistence type="predicted"/>
<evidence type="ECO:0000313" key="2">
    <source>
        <dbReference type="Proteomes" id="UP000250235"/>
    </source>
</evidence>
<dbReference type="EMBL" id="KQ990529">
    <property type="protein sequence ID" value="KZV53163.1"/>
    <property type="molecule type" value="Genomic_DNA"/>
</dbReference>
<organism evidence="1 2">
    <name type="scientific">Dorcoceras hygrometricum</name>
    <dbReference type="NCBI Taxonomy" id="472368"/>
    <lineage>
        <taxon>Eukaryota</taxon>
        <taxon>Viridiplantae</taxon>
        <taxon>Streptophyta</taxon>
        <taxon>Embryophyta</taxon>
        <taxon>Tracheophyta</taxon>
        <taxon>Spermatophyta</taxon>
        <taxon>Magnoliopsida</taxon>
        <taxon>eudicotyledons</taxon>
        <taxon>Gunneridae</taxon>
        <taxon>Pentapetalae</taxon>
        <taxon>asterids</taxon>
        <taxon>lamiids</taxon>
        <taxon>Lamiales</taxon>
        <taxon>Gesneriaceae</taxon>
        <taxon>Didymocarpoideae</taxon>
        <taxon>Trichosporeae</taxon>
        <taxon>Loxocarpinae</taxon>
        <taxon>Dorcoceras</taxon>
    </lineage>
</organism>
<gene>
    <name evidence="1" type="ORF">F511_23520</name>
</gene>
<name>A0A2Z7D1D8_9LAMI</name>
<keyword evidence="2" id="KW-1185">Reference proteome</keyword>
<dbReference type="Proteomes" id="UP000250235">
    <property type="component" value="Unassembled WGS sequence"/>
</dbReference>
<reference evidence="1 2" key="1">
    <citation type="journal article" date="2015" name="Proc. Natl. Acad. Sci. U.S.A.">
        <title>The resurrection genome of Boea hygrometrica: A blueprint for survival of dehydration.</title>
        <authorList>
            <person name="Xiao L."/>
            <person name="Yang G."/>
            <person name="Zhang L."/>
            <person name="Yang X."/>
            <person name="Zhao S."/>
            <person name="Ji Z."/>
            <person name="Zhou Q."/>
            <person name="Hu M."/>
            <person name="Wang Y."/>
            <person name="Chen M."/>
            <person name="Xu Y."/>
            <person name="Jin H."/>
            <person name="Xiao X."/>
            <person name="Hu G."/>
            <person name="Bao F."/>
            <person name="Hu Y."/>
            <person name="Wan P."/>
            <person name="Li L."/>
            <person name="Deng X."/>
            <person name="Kuang T."/>
            <person name="Xiang C."/>
            <person name="Zhu J.K."/>
            <person name="Oliver M.J."/>
            <person name="He Y."/>
        </authorList>
    </citation>
    <scope>NUCLEOTIDE SEQUENCE [LARGE SCALE GENOMIC DNA]</scope>
    <source>
        <strain evidence="2">cv. XS01</strain>
    </source>
</reference>
<protein>
    <submittedName>
        <fullName evidence="1">Uncharacterized protein</fullName>
    </submittedName>
</protein>
<evidence type="ECO:0000313" key="1">
    <source>
        <dbReference type="EMBL" id="KZV53163.1"/>
    </source>
</evidence>
<sequence>MQASLSKLAAENEELRSRSQEMIYENQCLADIIRSWTRSSACLGNLHGAMKPSGDKSGLGYGSKIDQLGVDTYIVNHTTLQFRQQLDTKIAGLETNLVRHFAGSQQNLADDIALLKSQVAEIIECLKEVRDAKKGE</sequence>
<accession>A0A2Z7D1D8</accession>